<evidence type="ECO:0000313" key="2">
    <source>
        <dbReference type="EMBL" id="KAF8433542.1"/>
    </source>
</evidence>
<protein>
    <submittedName>
        <fullName evidence="2">Uncharacterized protein</fullName>
    </submittedName>
</protein>
<feature type="region of interest" description="Disordered" evidence="1">
    <location>
        <begin position="639"/>
        <end position="663"/>
    </location>
</feature>
<feature type="region of interest" description="Disordered" evidence="1">
    <location>
        <begin position="104"/>
        <end position="123"/>
    </location>
</feature>
<feature type="compositionally biased region" description="Polar residues" evidence="1">
    <location>
        <begin position="866"/>
        <end position="875"/>
    </location>
</feature>
<feature type="region of interest" description="Disordered" evidence="1">
    <location>
        <begin position="215"/>
        <end position="311"/>
    </location>
</feature>
<feature type="compositionally biased region" description="Acidic residues" evidence="1">
    <location>
        <begin position="590"/>
        <end position="605"/>
    </location>
</feature>
<feature type="region of interest" description="Disordered" evidence="1">
    <location>
        <begin position="788"/>
        <end position="1003"/>
    </location>
</feature>
<reference evidence="2" key="1">
    <citation type="submission" date="2019-10" db="EMBL/GenBank/DDBJ databases">
        <authorList>
            <consortium name="DOE Joint Genome Institute"/>
            <person name="Kuo A."/>
            <person name="Miyauchi S."/>
            <person name="Kiss E."/>
            <person name="Drula E."/>
            <person name="Kohler A."/>
            <person name="Sanchez-Garcia M."/>
            <person name="Andreopoulos B."/>
            <person name="Barry K.W."/>
            <person name="Bonito G."/>
            <person name="Buee M."/>
            <person name="Carver A."/>
            <person name="Chen C."/>
            <person name="Cichocki N."/>
            <person name="Clum A."/>
            <person name="Culley D."/>
            <person name="Crous P.W."/>
            <person name="Fauchery L."/>
            <person name="Girlanda M."/>
            <person name="Hayes R."/>
            <person name="Keri Z."/>
            <person name="LaButti K."/>
            <person name="Lipzen A."/>
            <person name="Lombard V."/>
            <person name="Magnuson J."/>
            <person name="Maillard F."/>
            <person name="Morin E."/>
            <person name="Murat C."/>
            <person name="Nolan M."/>
            <person name="Ohm R."/>
            <person name="Pangilinan J."/>
            <person name="Pereira M."/>
            <person name="Perotto S."/>
            <person name="Peter M."/>
            <person name="Riley R."/>
            <person name="Sitrit Y."/>
            <person name="Stielow B."/>
            <person name="Szollosi G."/>
            <person name="Zifcakova L."/>
            <person name="Stursova M."/>
            <person name="Spatafora J.W."/>
            <person name="Tedersoo L."/>
            <person name="Vaario L.-M."/>
            <person name="Yamada A."/>
            <person name="Yan M."/>
            <person name="Wang P."/>
            <person name="Xu J."/>
            <person name="Bruns T."/>
            <person name="Baldrian P."/>
            <person name="Vilgalys R."/>
            <person name="Henrissat B."/>
            <person name="Grigoriev I.V."/>
            <person name="Hibbett D."/>
            <person name="Nagy L.G."/>
            <person name="Martin F.M."/>
        </authorList>
    </citation>
    <scope>NUCLEOTIDE SEQUENCE</scope>
    <source>
        <strain evidence="2">BED1</strain>
    </source>
</reference>
<sequence length="1107" mass="120154">MQSRRNSTDSQSPGPGPTWAPPRSPLPPYRLAKLANALGVSTPLPAMTSSTSSLSSHLGNPPSPSNTDLPWRSVTPSTATALNVVSPVHSTYLLHVIPPVHLPHDADSSDSSDLAPPPSTASGYHTQFRRGTLVALQSTLHAQLLVIAREYALPSTIGIILYLVTASPQGSQHTPLPSSSPVFGDASGGGPGPRLSEKIWKHIWTRVLRAERGEVTPLSRSGTPNPLGLAVTVEPNGPSHSLRPLATPARTEHPRPLACPVTPSTSTSTASSVSDVRSHDKSAGTSSPHSEPNTPDTSHPSDHGLPDVELPGLNSPSIIPILAKVEFDIDKRKATWYEPWVRSRRMKRTESRSSHRSRSRSQSRTLDSNSSADEKRAPYDLKLVQRMQKPPFLRSHDDFYEQEQLNNGEYAPLSESPDADAAARMTSTMGQDPLGDVFGTDAETWTEIHAESDAVKRKANNPNVVELALDATSLTALPERRQEEGGETNDVNEVRDIVQRMSRPPLDISILDAAETQRRSSSSTAVGKRPMPPPLVLVPNSLTNELIVGEADDFRNKEGSSLELEQEYQRSRSHGEEKRVGTVFEDLDLGLDLGDDDEEYDEDDPNDRRRSQYLMKAKLDEIERTLAQFSPQQLKTAVLDENSTTTHHRSLSTASQSRTPALAERTSASPLHKAWPSIPYASVTVNVSPTRPVNLPPSPPRLALNGVSTGAPKAFMPASSASSTVPTESQLRRRELEQAMYPATMSSPSHQVNIVSDSPIPLSSDPFGRHPSIYEVDALPMQSYWDPVAQKFSHDPPGSRPSMSSVDDGPFNSAPPSSRFSADSSSAADSDRTKSTSPLVSVKGLTKLWRRSKPSSSPLPQPPTPGRTSFQLTSSPYPPTPTDQLMTPPLPNAVTRGSNGKAHVGQMQLDQELSYPSYPSRPSLSGSRPSSPAVHLNALPQEKPGIRKSILKSWKSVAGGPQQPTNGIEPRKHSERPVSNETIKPRRPSILDGSIPPSPQLPDQYLLSKHVRTGSNFIERRKSAARSKMGPGHHHSSASHDLLSIPPLPWSPVIMQTPGSASSSQSQLSALSRDSDVETLETSQFDVVPSQKIHPNLTYPYMTLDHE</sequence>
<feature type="region of interest" description="Disordered" evidence="1">
    <location>
        <begin position="47"/>
        <end position="72"/>
    </location>
</feature>
<proteinExistence type="predicted"/>
<feature type="region of interest" description="Disordered" evidence="1">
    <location>
        <begin position="1"/>
        <end position="28"/>
    </location>
</feature>
<feature type="compositionally biased region" description="Low complexity" evidence="1">
    <location>
        <begin position="913"/>
        <end position="932"/>
    </location>
</feature>
<feature type="compositionally biased region" description="Polar residues" evidence="1">
    <location>
        <begin position="1"/>
        <end position="13"/>
    </location>
</feature>
<organism evidence="2 3">
    <name type="scientific">Boletus edulis BED1</name>
    <dbReference type="NCBI Taxonomy" id="1328754"/>
    <lineage>
        <taxon>Eukaryota</taxon>
        <taxon>Fungi</taxon>
        <taxon>Dikarya</taxon>
        <taxon>Basidiomycota</taxon>
        <taxon>Agaricomycotina</taxon>
        <taxon>Agaricomycetes</taxon>
        <taxon>Agaricomycetidae</taxon>
        <taxon>Boletales</taxon>
        <taxon>Boletineae</taxon>
        <taxon>Boletaceae</taxon>
        <taxon>Boletoideae</taxon>
        <taxon>Boletus</taxon>
    </lineage>
</organism>
<feature type="compositionally biased region" description="Low complexity" evidence="1">
    <location>
        <begin position="1060"/>
        <end position="1072"/>
    </location>
</feature>
<keyword evidence="3" id="KW-1185">Reference proteome</keyword>
<feature type="region of interest" description="Disordered" evidence="1">
    <location>
        <begin position="343"/>
        <end position="380"/>
    </location>
</feature>
<feature type="region of interest" description="Disordered" evidence="1">
    <location>
        <begin position="1055"/>
        <end position="1075"/>
    </location>
</feature>
<feature type="region of interest" description="Disordered" evidence="1">
    <location>
        <begin position="590"/>
        <end position="609"/>
    </location>
</feature>
<dbReference type="EMBL" id="WHUW01000033">
    <property type="protein sequence ID" value="KAF8433542.1"/>
    <property type="molecule type" value="Genomic_DNA"/>
</dbReference>
<comment type="caution">
    <text evidence="2">The sequence shown here is derived from an EMBL/GenBank/DDBJ whole genome shotgun (WGS) entry which is preliminary data.</text>
</comment>
<feature type="compositionally biased region" description="Low complexity" evidence="1">
    <location>
        <begin position="260"/>
        <end position="274"/>
    </location>
</feature>
<accession>A0AAD4BLK3</accession>
<feature type="compositionally biased region" description="Low complexity" evidence="1">
    <location>
        <begin position="47"/>
        <end position="56"/>
    </location>
</feature>
<gene>
    <name evidence="2" type="ORF">L210DRAFT_904733</name>
</gene>
<feature type="compositionally biased region" description="Basic and acidic residues" evidence="1">
    <location>
        <begin position="969"/>
        <end position="978"/>
    </location>
</feature>
<dbReference type="Proteomes" id="UP001194468">
    <property type="component" value="Unassembled WGS sequence"/>
</dbReference>
<feature type="compositionally biased region" description="Pro residues" evidence="1">
    <location>
        <begin position="14"/>
        <end position="28"/>
    </location>
</feature>
<reference evidence="2" key="2">
    <citation type="journal article" date="2020" name="Nat. Commun.">
        <title>Large-scale genome sequencing of mycorrhizal fungi provides insights into the early evolution of symbiotic traits.</title>
        <authorList>
            <person name="Miyauchi S."/>
            <person name="Kiss E."/>
            <person name="Kuo A."/>
            <person name="Drula E."/>
            <person name="Kohler A."/>
            <person name="Sanchez-Garcia M."/>
            <person name="Morin E."/>
            <person name="Andreopoulos B."/>
            <person name="Barry K.W."/>
            <person name="Bonito G."/>
            <person name="Buee M."/>
            <person name="Carver A."/>
            <person name="Chen C."/>
            <person name="Cichocki N."/>
            <person name="Clum A."/>
            <person name="Culley D."/>
            <person name="Crous P.W."/>
            <person name="Fauchery L."/>
            <person name="Girlanda M."/>
            <person name="Hayes R.D."/>
            <person name="Keri Z."/>
            <person name="LaButti K."/>
            <person name="Lipzen A."/>
            <person name="Lombard V."/>
            <person name="Magnuson J."/>
            <person name="Maillard F."/>
            <person name="Murat C."/>
            <person name="Nolan M."/>
            <person name="Ohm R.A."/>
            <person name="Pangilinan J."/>
            <person name="Pereira M.F."/>
            <person name="Perotto S."/>
            <person name="Peter M."/>
            <person name="Pfister S."/>
            <person name="Riley R."/>
            <person name="Sitrit Y."/>
            <person name="Stielow J.B."/>
            <person name="Szollosi G."/>
            <person name="Zifcakova L."/>
            <person name="Stursova M."/>
            <person name="Spatafora J.W."/>
            <person name="Tedersoo L."/>
            <person name="Vaario L.M."/>
            <person name="Yamada A."/>
            <person name="Yan M."/>
            <person name="Wang P."/>
            <person name="Xu J."/>
            <person name="Bruns T."/>
            <person name="Baldrian P."/>
            <person name="Vilgalys R."/>
            <person name="Dunand C."/>
            <person name="Henrissat B."/>
            <person name="Grigoriev I.V."/>
            <person name="Hibbett D."/>
            <person name="Nagy L.G."/>
            <person name="Martin F.M."/>
        </authorList>
    </citation>
    <scope>NUCLEOTIDE SEQUENCE</scope>
    <source>
        <strain evidence="2">BED1</strain>
    </source>
</reference>
<name>A0AAD4BLK3_BOLED</name>
<evidence type="ECO:0000256" key="1">
    <source>
        <dbReference type="SAM" id="MobiDB-lite"/>
    </source>
</evidence>
<feature type="region of interest" description="Disordered" evidence="1">
    <location>
        <begin position="557"/>
        <end position="583"/>
    </location>
</feature>
<feature type="region of interest" description="Disordered" evidence="1">
    <location>
        <begin position="170"/>
        <end position="194"/>
    </location>
</feature>
<feature type="compositionally biased region" description="Basic and acidic residues" evidence="1">
    <location>
        <begin position="567"/>
        <end position="580"/>
    </location>
</feature>
<feature type="compositionally biased region" description="Low complexity" evidence="1">
    <location>
        <begin position="814"/>
        <end position="828"/>
    </location>
</feature>
<feature type="compositionally biased region" description="Polar residues" evidence="1">
    <location>
        <begin position="170"/>
        <end position="181"/>
    </location>
</feature>
<evidence type="ECO:0000313" key="3">
    <source>
        <dbReference type="Proteomes" id="UP001194468"/>
    </source>
</evidence>
<feature type="compositionally biased region" description="Polar residues" evidence="1">
    <location>
        <begin position="283"/>
        <end position="298"/>
    </location>
</feature>
<feature type="compositionally biased region" description="Polar residues" evidence="1">
    <location>
        <begin position="639"/>
        <end position="659"/>
    </location>
</feature>
<feature type="region of interest" description="Disordered" evidence="1">
    <location>
        <begin position="515"/>
        <end position="538"/>
    </location>
</feature>
<dbReference type="AlphaFoldDB" id="A0AAD4BLK3"/>